<dbReference type="Proteomes" id="UP000467428">
    <property type="component" value="Chromosome"/>
</dbReference>
<accession>A0A7I7S1J9</accession>
<dbReference type="GO" id="GO:0071555">
    <property type="term" value="P:cell wall organization"/>
    <property type="evidence" value="ECO:0007669"/>
    <property type="project" value="UniProtKB-UniRule"/>
</dbReference>
<dbReference type="InterPro" id="IPR041280">
    <property type="entry name" value="Big_10"/>
</dbReference>
<feature type="active site" description="Nucleophile" evidence="7">
    <location>
        <position position="369"/>
    </location>
</feature>
<keyword evidence="8" id="KW-0732">Signal</keyword>
<protein>
    <recommendedName>
        <fullName evidence="9">L,D-TPase catalytic domain-containing protein</fullName>
    </recommendedName>
</protein>
<keyword evidence="3 7" id="KW-0133">Cell shape</keyword>
<evidence type="ECO:0000256" key="7">
    <source>
        <dbReference type="PROSITE-ProRule" id="PRU01373"/>
    </source>
</evidence>
<dbReference type="AlphaFoldDB" id="A0A7I7S1J9"/>
<feature type="chain" id="PRO_5029688103" description="L,D-TPase catalytic domain-containing protein" evidence="8">
    <location>
        <begin position="35"/>
        <end position="423"/>
    </location>
</feature>
<feature type="active site" description="Proton donor/acceptor" evidence="7">
    <location>
        <position position="351"/>
    </location>
</feature>
<dbReference type="Gene3D" id="2.40.440.10">
    <property type="entry name" value="L,D-transpeptidase catalytic domain-like"/>
    <property type="match status" value="1"/>
</dbReference>
<evidence type="ECO:0000256" key="2">
    <source>
        <dbReference type="ARBA" id="ARBA00022679"/>
    </source>
</evidence>
<dbReference type="InterPro" id="IPR050979">
    <property type="entry name" value="LD-transpeptidase"/>
</dbReference>
<dbReference type="CDD" id="cd16913">
    <property type="entry name" value="YkuD_like"/>
    <property type="match status" value="1"/>
</dbReference>
<evidence type="ECO:0000259" key="9">
    <source>
        <dbReference type="PROSITE" id="PS52029"/>
    </source>
</evidence>
<evidence type="ECO:0000256" key="1">
    <source>
        <dbReference type="ARBA" id="ARBA00004752"/>
    </source>
</evidence>
<keyword evidence="5" id="KW-0012">Acyltransferase</keyword>
<dbReference type="Pfam" id="PF17964">
    <property type="entry name" value="Big_10"/>
    <property type="match status" value="1"/>
</dbReference>
<dbReference type="GO" id="GO:0016746">
    <property type="term" value="F:acyltransferase activity"/>
    <property type="evidence" value="ECO:0007669"/>
    <property type="project" value="UniProtKB-KW"/>
</dbReference>
<dbReference type="Gene3D" id="2.60.40.3710">
    <property type="match status" value="1"/>
</dbReference>
<dbReference type="Gene3D" id="2.60.40.3780">
    <property type="match status" value="1"/>
</dbReference>
<reference evidence="10 11" key="1">
    <citation type="journal article" date="2019" name="Emerg. Microbes Infect.">
        <title>Comprehensive subspecies identification of 175 nontuberculous mycobacteria species based on 7547 genomic profiles.</title>
        <authorList>
            <person name="Matsumoto Y."/>
            <person name="Kinjo T."/>
            <person name="Motooka D."/>
            <person name="Nabeya D."/>
            <person name="Jung N."/>
            <person name="Uechi K."/>
            <person name="Horii T."/>
            <person name="Iida T."/>
            <person name="Fujita J."/>
            <person name="Nakamura S."/>
        </authorList>
    </citation>
    <scope>NUCLEOTIDE SEQUENCE [LARGE SCALE GENOMIC DNA]</scope>
    <source>
        <strain evidence="10 11">JCM 18538</strain>
    </source>
</reference>
<organism evidence="10 11">
    <name type="scientific">Mycolicibacterium arabiense</name>
    <dbReference type="NCBI Taxonomy" id="1286181"/>
    <lineage>
        <taxon>Bacteria</taxon>
        <taxon>Bacillati</taxon>
        <taxon>Actinomycetota</taxon>
        <taxon>Actinomycetes</taxon>
        <taxon>Mycobacteriales</taxon>
        <taxon>Mycobacteriaceae</taxon>
        <taxon>Mycolicibacterium</taxon>
    </lineage>
</organism>
<dbReference type="PROSITE" id="PS52029">
    <property type="entry name" value="LD_TPASE"/>
    <property type="match status" value="1"/>
</dbReference>
<keyword evidence="4 7" id="KW-0573">Peptidoglycan synthesis</keyword>
<sequence>MTAHPRHRFLVLMVIGVLATLVMASQSGSSTATAPSDTAASNVAVAKNGVLLPAREPAAVEITPASGAQDVAPGDGVGVRATSGTLTEVRMTNAQGRTVEGTLSQDRRTWRPAEPLGYGRDYTLAVTARGTDGTTTTQKSDFSTVNPDLLLDVSLNTTAGTRLSNGGTYGVGTVVVAQFDASVGDRAAAQRRLVVETSPPVEGAWTWISDSKAHWRPREYFPSGTQVTVKANVYGIDLGDGVYGQEDRQVSFRIGRSHVSIADDVTKQVSVFIDGKLARTMPTSMGRGGTTNVGGKSIHFWTQPGVYTVMDKANPVLMDSSTYGLPVSSSAGYRISVPYATRISPDGIYLHEREATVWAQGNRNVSAGCLNLSLDNAKWFYELSQPGDVVEVRNTGGKPLEQWQNGDWSVPWDQWLRGSASRA</sequence>
<dbReference type="InterPro" id="IPR005490">
    <property type="entry name" value="LD_TPept_cat_dom"/>
</dbReference>
<name>A0A7I7S1J9_9MYCO</name>
<dbReference type="GO" id="GO:0071972">
    <property type="term" value="F:peptidoglycan L,D-transpeptidase activity"/>
    <property type="evidence" value="ECO:0007669"/>
    <property type="project" value="TreeGrafter"/>
</dbReference>
<proteinExistence type="predicted"/>
<geneLocation type="plasmid" evidence="11">
    <name>pjcm18538 dna</name>
</geneLocation>
<dbReference type="GO" id="GO:0018104">
    <property type="term" value="P:peptidoglycan-protein cross-linking"/>
    <property type="evidence" value="ECO:0007669"/>
    <property type="project" value="TreeGrafter"/>
</dbReference>
<comment type="pathway">
    <text evidence="1 7">Cell wall biogenesis; peptidoglycan biosynthesis.</text>
</comment>
<dbReference type="GO" id="GO:0008360">
    <property type="term" value="P:regulation of cell shape"/>
    <property type="evidence" value="ECO:0007669"/>
    <property type="project" value="UniProtKB-UniRule"/>
</dbReference>
<evidence type="ECO:0000313" key="10">
    <source>
        <dbReference type="EMBL" id="BBY50794.1"/>
    </source>
</evidence>
<dbReference type="CDD" id="cd13432">
    <property type="entry name" value="LDT_IgD_like_2"/>
    <property type="match status" value="1"/>
</dbReference>
<dbReference type="PANTHER" id="PTHR30582">
    <property type="entry name" value="L,D-TRANSPEPTIDASE"/>
    <property type="match status" value="1"/>
</dbReference>
<feature type="signal peptide" evidence="8">
    <location>
        <begin position="1"/>
        <end position="34"/>
    </location>
</feature>
<dbReference type="SUPFAM" id="SSF141523">
    <property type="entry name" value="L,D-transpeptidase catalytic domain-like"/>
    <property type="match status" value="1"/>
</dbReference>
<keyword evidence="6 7" id="KW-0961">Cell wall biogenesis/degradation</keyword>
<evidence type="ECO:0000256" key="3">
    <source>
        <dbReference type="ARBA" id="ARBA00022960"/>
    </source>
</evidence>
<dbReference type="UniPathway" id="UPA00219"/>
<gene>
    <name evidence="10" type="ORF">MARA_42620</name>
</gene>
<feature type="domain" description="L,D-TPase catalytic" evidence="9">
    <location>
        <begin position="258"/>
        <end position="393"/>
    </location>
</feature>
<keyword evidence="2" id="KW-0808">Transferase</keyword>
<evidence type="ECO:0000313" key="11">
    <source>
        <dbReference type="Proteomes" id="UP000467428"/>
    </source>
</evidence>
<keyword evidence="11" id="KW-1185">Reference proteome</keyword>
<evidence type="ECO:0000256" key="4">
    <source>
        <dbReference type="ARBA" id="ARBA00022984"/>
    </source>
</evidence>
<dbReference type="EMBL" id="AP022593">
    <property type="protein sequence ID" value="BBY50794.1"/>
    <property type="molecule type" value="Genomic_DNA"/>
</dbReference>
<evidence type="ECO:0000256" key="8">
    <source>
        <dbReference type="SAM" id="SignalP"/>
    </source>
</evidence>
<dbReference type="PANTHER" id="PTHR30582:SF2">
    <property type="entry name" value="L,D-TRANSPEPTIDASE YCIB-RELATED"/>
    <property type="match status" value="1"/>
</dbReference>
<dbReference type="Pfam" id="PF03734">
    <property type="entry name" value="YkuD"/>
    <property type="match status" value="1"/>
</dbReference>
<dbReference type="KEGG" id="marz:MARA_42620"/>
<evidence type="ECO:0000256" key="6">
    <source>
        <dbReference type="ARBA" id="ARBA00023316"/>
    </source>
</evidence>
<dbReference type="InterPro" id="IPR038063">
    <property type="entry name" value="Transpep_catalytic_dom"/>
</dbReference>
<evidence type="ECO:0000256" key="5">
    <source>
        <dbReference type="ARBA" id="ARBA00023315"/>
    </source>
</evidence>
<dbReference type="GO" id="GO:0005576">
    <property type="term" value="C:extracellular region"/>
    <property type="evidence" value="ECO:0007669"/>
    <property type="project" value="TreeGrafter"/>
</dbReference>